<dbReference type="GO" id="GO:0003688">
    <property type="term" value="F:DNA replication origin binding"/>
    <property type="evidence" value="ECO:0007669"/>
    <property type="project" value="TreeGrafter"/>
</dbReference>
<dbReference type="GO" id="GO:0003682">
    <property type="term" value="F:chromatin binding"/>
    <property type="evidence" value="ECO:0007669"/>
    <property type="project" value="TreeGrafter"/>
</dbReference>
<gene>
    <name evidence="7" type="ORF">OXX778_LOCUS15435</name>
</gene>
<reference evidence="7" key="1">
    <citation type="submission" date="2021-02" db="EMBL/GenBank/DDBJ databases">
        <authorList>
            <person name="Nowell W R."/>
        </authorList>
    </citation>
    <scope>NUCLEOTIDE SEQUENCE</scope>
    <source>
        <strain evidence="7">Ploen Becks lab</strain>
    </source>
</reference>
<dbReference type="AlphaFoldDB" id="A0A814F7J3"/>
<evidence type="ECO:0000256" key="1">
    <source>
        <dbReference type="ARBA" id="ARBA00004123"/>
    </source>
</evidence>
<comment type="similarity">
    <text evidence="2">Belongs to the CDC45 family.</text>
</comment>
<dbReference type="PANTHER" id="PTHR10507:SF0">
    <property type="entry name" value="CELL DIVISION CONTROL PROTEIN 45 HOMOLOG"/>
    <property type="match status" value="1"/>
</dbReference>
<keyword evidence="5" id="KW-0131">Cell cycle</keyword>
<proteinExistence type="inferred from homology"/>
<evidence type="ECO:0000256" key="5">
    <source>
        <dbReference type="ARBA" id="ARBA00023306"/>
    </source>
</evidence>
<keyword evidence="3" id="KW-0235">DNA replication</keyword>
<evidence type="ECO:0000256" key="3">
    <source>
        <dbReference type="ARBA" id="ARBA00022705"/>
    </source>
</evidence>
<dbReference type="GO" id="GO:1902977">
    <property type="term" value="P:mitotic DNA replication preinitiation complex assembly"/>
    <property type="evidence" value="ECO:0007669"/>
    <property type="project" value="TreeGrafter"/>
</dbReference>
<dbReference type="PANTHER" id="PTHR10507">
    <property type="entry name" value="CDC45-RELATED PROTEIN"/>
    <property type="match status" value="1"/>
</dbReference>
<feature type="region of interest" description="Disordered" evidence="6">
    <location>
        <begin position="140"/>
        <end position="171"/>
    </location>
</feature>
<sequence length="589" mass="68446">MVFIKDAKKEFLDQIINKRVLVFVHLDVDALCSWKILQHLLHCEHILYSVIPINSKQALEDAYNQHKQVANNIILINCGATLDLVEILQPPEETIFYLIDSLRPLEVRNVYNGIQIKIIVLQNELGIEQKLVPEYEDIFDEEEENDEENEEEEDGDENLDEEEPERNRSKRKRFDPEYLEKMHAKREWESKRSKILFEYYKYTYHRCSSSLVLFDLAWKSAKDNNDLLWWSIIGLTEQLINCKIDRDIYTRYVVELNSHVLRHNHRPAVNALGTSNTNPAPDDVSINCLKISHLDDLNMVLLRHWSILESIYHSIDLACLFKMWTNKGKKKLNEFLADLGLPLNECKQKFAYMDSSFKNDFKMLVASENIKEKYRYDENFIYLSTFIASFGYTNKLTAFDMAYAVEALMENVDGEKNLSDKFIEALNCLNRENLKALECGIETAKNHLKKIYQQIQNFIDMNQIVASGPFLQVFLEEGSNENPFFSQIFTSKKLARFALQSYLALTKGKKVRNMPLIVCIPLNESNTLIAGVPPYRATNNTENCFGLAFDEAAEKTKSRVNFSYFDTSIIEINNEDKSKFLDALVAVMQ</sequence>
<accession>A0A814F7J3</accession>
<evidence type="ECO:0000256" key="2">
    <source>
        <dbReference type="ARBA" id="ARBA00010727"/>
    </source>
</evidence>
<dbReference type="GO" id="GO:0031261">
    <property type="term" value="C:DNA replication preinitiation complex"/>
    <property type="evidence" value="ECO:0007669"/>
    <property type="project" value="TreeGrafter"/>
</dbReference>
<organism evidence="7 8">
    <name type="scientific">Brachionus calyciflorus</name>
    <dbReference type="NCBI Taxonomy" id="104777"/>
    <lineage>
        <taxon>Eukaryota</taxon>
        <taxon>Metazoa</taxon>
        <taxon>Spiralia</taxon>
        <taxon>Gnathifera</taxon>
        <taxon>Rotifera</taxon>
        <taxon>Eurotatoria</taxon>
        <taxon>Monogononta</taxon>
        <taxon>Pseudotrocha</taxon>
        <taxon>Ploima</taxon>
        <taxon>Brachionidae</taxon>
        <taxon>Brachionus</taxon>
    </lineage>
</organism>
<dbReference type="InterPro" id="IPR003874">
    <property type="entry name" value="CDC45"/>
</dbReference>
<dbReference type="OrthoDB" id="10258882at2759"/>
<dbReference type="GO" id="GO:0003697">
    <property type="term" value="F:single-stranded DNA binding"/>
    <property type="evidence" value="ECO:0007669"/>
    <property type="project" value="TreeGrafter"/>
</dbReference>
<dbReference type="Pfam" id="PF02724">
    <property type="entry name" value="CDC45"/>
    <property type="match status" value="1"/>
</dbReference>
<comment type="subcellular location">
    <subcellularLocation>
        <location evidence="1">Nucleus</location>
    </subcellularLocation>
</comment>
<keyword evidence="8" id="KW-1185">Reference proteome</keyword>
<evidence type="ECO:0000256" key="6">
    <source>
        <dbReference type="SAM" id="MobiDB-lite"/>
    </source>
</evidence>
<evidence type="ECO:0000313" key="8">
    <source>
        <dbReference type="Proteomes" id="UP000663879"/>
    </source>
</evidence>
<dbReference type="Proteomes" id="UP000663879">
    <property type="component" value="Unassembled WGS sequence"/>
</dbReference>
<evidence type="ECO:0000313" key="7">
    <source>
        <dbReference type="EMBL" id="CAF0981293.1"/>
    </source>
</evidence>
<dbReference type="EMBL" id="CAJNOC010003408">
    <property type="protein sequence ID" value="CAF0981293.1"/>
    <property type="molecule type" value="Genomic_DNA"/>
</dbReference>
<dbReference type="GO" id="GO:0006270">
    <property type="term" value="P:DNA replication initiation"/>
    <property type="evidence" value="ECO:0007669"/>
    <property type="project" value="InterPro"/>
</dbReference>
<dbReference type="GO" id="GO:0000727">
    <property type="term" value="P:double-strand break repair via break-induced replication"/>
    <property type="evidence" value="ECO:0007669"/>
    <property type="project" value="TreeGrafter"/>
</dbReference>
<protein>
    <submittedName>
        <fullName evidence="7">Uncharacterized protein</fullName>
    </submittedName>
</protein>
<keyword evidence="4" id="KW-0539">Nucleus</keyword>
<comment type="caution">
    <text evidence="7">The sequence shown here is derived from an EMBL/GenBank/DDBJ whole genome shotgun (WGS) entry which is preliminary data.</text>
</comment>
<name>A0A814F7J3_9BILA</name>
<evidence type="ECO:0000256" key="4">
    <source>
        <dbReference type="ARBA" id="ARBA00023242"/>
    </source>
</evidence>
<feature type="compositionally biased region" description="Acidic residues" evidence="6">
    <location>
        <begin position="140"/>
        <end position="164"/>
    </location>
</feature>